<gene>
    <name evidence="1" type="ORF">BU25DRAFT_37037</name>
</gene>
<evidence type="ECO:0000313" key="2">
    <source>
        <dbReference type="Proteomes" id="UP000799754"/>
    </source>
</evidence>
<name>A0ACB6S2I9_9PLEO</name>
<proteinExistence type="predicted"/>
<accession>A0ACB6S2I9</accession>
<dbReference type="Proteomes" id="UP000799754">
    <property type="component" value="Unassembled WGS sequence"/>
</dbReference>
<comment type="caution">
    <text evidence="1">The sequence shown here is derived from an EMBL/GenBank/DDBJ whole genome shotgun (WGS) entry which is preliminary data.</text>
</comment>
<sequence length="83" mass="9338">MPTSSHQRRTHIIRPCDVTNAHSQIARSFKQPPTSMLSTSLFRSVDKTTIFVYFALHFAYTLSVSCIWVALRPSAQDHTGACL</sequence>
<protein>
    <submittedName>
        <fullName evidence="1">Uncharacterized protein</fullName>
    </submittedName>
</protein>
<reference evidence="1" key="1">
    <citation type="journal article" date="2020" name="Stud. Mycol.">
        <title>101 Dothideomycetes genomes: a test case for predicting lifestyles and emergence of pathogens.</title>
        <authorList>
            <person name="Haridas S."/>
            <person name="Albert R."/>
            <person name="Binder M."/>
            <person name="Bloem J."/>
            <person name="Labutti K."/>
            <person name="Salamov A."/>
            <person name="Andreopoulos B."/>
            <person name="Baker S."/>
            <person name="Barry K."/>
            <person name="Bills G."/>
            <person name="Bluhm B."/>
            <person name="Cannon C."/>
            <person name="Castanera R."/>
            <person name="Culley D."/>
            <person name="Daum C."/>
            <person name="Ezra D."/>
            <person name="Gonzalez J."/>
            <person name="Henrissat B."/>
            <person name="Kuo A."/>
            <person name="Liang C."/>
            <person name="Lipzen A."/>
            <person name="Lutzoni F."/>
            <person name="Magnuson J."/>
            <person name="Mondo S."/>
            <person name="Nolan M."/>
            <person name="Ohm R."/>
            <person name="Pangilinan J."/>
            <person name="Park H.-J."/>
            <person name="Ramirez L."/>
            <person name="Alfaro M."/>
            <person name="Sun H."/>
            <person name="Tritt A."/>
            <person name="Yoshinaga Y."/>
            <person name="Zwiers L.-H."/>
            <person name="Turgeon B."/>
            <person name="Goodwin S."/>
            <person name="Spatafora J."/>
            <person name="Crous P."/>
            <person name="Grigoriev I."/>
        </authorList>
    </citation>
    <scope>NUCLEOTIDE SEQUENCE</scope>
    <source>
        <strain evidence="1">CBS 525.71</strain>
    </source>
</reference>
<keyword evidence="2" id="KW-1185">Reference proteome</keyword>
<organism evidence="1 2">
    <name type="scientific">Macroventuria anomochaeta</name>
    <dbReference type="NCBI Taxonomy" id="301207"/>
    <lineage>
        <taxon>Eukaryota</taxon>
        <taxon>Fungi</taxon>
        <taxon>Dikarya</taxon>
        <taxon>Ascomycota</taxon>
        <taxon>Pezizomycotina</taxon>
        <taxon>Dothideomycetes</taxon>
        <taxon>Pleosporomycetidae</taxon>
        <taxon>Pleosporales</taxon>
        <taxon>Pleosporineae</taxon>
        <taxon>Didymellaceae</taxon>
        <taxon>Macroventuria</taxon>
    </lineage>
</organism>
<dbReference type="EMBL" id="MU006713">
    <property type="protein sequence ID" value="KAF2628491.1"/>
    <property type="molecule type" value="Genomic_DNA"/>
</dbReference>
<evidence type="ECO:0000313" key="1">
    <source>
        <dbReference type="EMBL" id="KAF2628491.1"/>
    </source>
</evidence>